<dbReference type="EMBL" id="CP033133">
    <property type="protein sequence ID" value="AYO52991.1"/>
    <property type="molecule type" value="Genomic_DNA"/>
</dbReference>
<name>A0A3G2SYQ6_9GAMM</name>
<proteinExistence type="predicted"/>
<dbReference type="Proteomes" id="UP000293863">
    <property type="component" value="Unassembled WGS sequence"/>
</dbReference>
<reference evidence="2 4" key="2">
    <citation type="submission" date="2019-02" db="EMBL/GenBank/DDBJ databases">
        <title>The Batch Genome Submission of Acinetobacter spp. strains.</title>
        <authorList>
            <person name="Qin J."/>
            <person name="Hu Y."/>
            <person name="Ye H."/>
            <person name="Wei L."/>
            <person name="Feng Y."/>
            <person name="Zong Z."/>
        </authorList>
    </citation>
    <scope>NUCLEOTIDE SEQUENCE [LARGE SCALE GENOMIC DNA]</scope>
    <source>
        <strain evidence="2 4">WCHAW060049</strain>
    </source>
</reference>
<evidence type="ECO:0000313" key="4">
    <source>
        <dbReference type="Proteomes" id="UP000293863"/>
    </source>
</evidence>
<organism evidence="1 3">
    <name type="scientific">Acinetobacter wuhouensis</name>
    <dbReference type="NCBI Taxonomy" id="1879050"/>
    <lineage>
        <taxon>Bacteria</taxon>
        <taxon>Pseudomonadati</taxon>
        <taxon>Pseudomonadota</taxon>
        <taxon>Gammaproteobacteria</taxon>
        <taxon>Moraxellales</taxon>
        <taxon>Moraxellaceae</taxon>
        <taxon>Acinetobacter</taxon>
    </lineage>
</organism>
<gene>
    <name evidence="1" type="ORF">CDG68_04615</name>
    <name evidence="2" type="ORF">EXU28_06855</name>
</gene>
<dbReference type="Proteomes" id="UP000279962">
    <property type="component" value="Chromosome"/>
</dbReference>
<protein>
    <submittedName>
        <fullName evidence="1">DUF4179 domain-containing protein</fullName>
    </submittedName>
</protein>
<keyword evidence="4" id="KW-1185">Reference proteome</keyword>
<evidence type="ECO:0000313" key="2">
    <source>
        <dbReference type="EMBL" id="RZG47279.1"/>
    </source>
</evidence>
<reference evidence="1 3" key="1">
    <citation type="submission" date="2018-10" db="EMBL/GenBank/DDBJ databases">
        <title>The complete genome of Acinetobacter wuhouensis strain WCHAW010062.</title>
        <authorList>
            <person name="Hu Y."/>
            <person name="Long H."/>
            <person name="Feng Y."/>
            <person name="Zong Z."/>
        </authorList>
    </citation>
    <scope>NUCLEOTIDE SEQUENCE [LARGE SCALE GENOMIC DNA]</scope>
    <source>
        <strain evidence="1 3">WCHAW010062</strain>
    </source>
</reference>
<accession>A0A3G2SYQ6</accession>
<dbReference type="EMBL" id="SGSQ01000008">
    <property type="protein sequence ID" value="RZG47279.1"/>
    <property type="molecule type" value="Genomic_DNA"/>
</dbReference>
<evidence type="ECO:0000313" key="3">
    <source>
        <dbReference type="Proteomes" id="UP000279962"/>
    </source>
</evidence>
<sequence length="102" mass="11370">MNKQFLHILGLSLGLAVMTQTGHTAVIKDTNKPVQSTIVDDKLSPIEKALTQQKRGENKLISDKDQIKVLASIKSTASQNFLAEQHQKFSRFVQALFQPHNS</sequence>
<dbReference type="RefSeq" id="WP_087552784.1">
    <property type="nucleotide sequence ID" value="NZ_CP033133.1"/>
</dbReference>
<evidence type="ECO:0000313" key="1">
    <source>
        <dbReference type="EMBL" id="AYO52991.1"/>
    </source>
</evidence>
<dbReference type="AlphaFoldDB" id="A0A3G2SYQ6"/>